<dbReference type="AlphaFoldDB" id="W8P6D7"/>
<dbReference type="Pfam" id="PF01882">
    <property type="entry name" value="DUF58"/>
    <property type="match status" value="1"/>
</dbReference>
<feature type="transmembrane region" description="Helical" evidence="1">
    <location>
        <begin position="12"/>
        <end position="39"/>
    </location>
</feature>
<dbReference type="eggNOG" id="arCOG02742">
    <property type="taxonomic scope" value="Archaea"/>
</dbReference>
<evidence type="ECO:0000313" key="4">
    <source>
        <dbReference type="Proteomes" id="UP000019434"/>
    </source>
</evidence>
<dbReference type="OrthoDB" id="3263at2157"/>
<sequence length="430" mass="49237">MKREDFIVMTAFLLMLEGYLSGNVLPGFLGLAMLIYLLLLRSSTEFAVSASAAFPEGPLEAGKEYLLELRVKNSGSIVRLRPEVSARGLSVEFPESFFVEGEEKTLAGRMKVLEKGEVSIERIALRVEEWRGLYFDELTLGGARFQAYPSLEELREEARVERNLRLAELYRTGRFFGLESLDFKDLREYQHGDDFRRIDWKASLRLGELIVREFLREDNVDVYIFLDNTREMRKGIRRAKIDYGSTLVLQLASALLDNYNVGLVVYDEVSAKLLPARKGQAQLEAIRRSLGIKHEEKAMSLRFEFSASVGSRAREFLKKVLPMMKGRKGSPGIFEALSLLKGPAFIILITDLSNPRNVYRAVSEARKRHRVLILSPNPILFYSGTLDEKTLERLYKAYEERERLIKRFNALVPTIDLGPSDYLREIARVM</sequence>
<keyword evidence="1" id="KW-0812">Transmembrane</keyword>
<dbReference type="Gene3D" id="3.40.50.410">
    <property type="entry name" value="von Willebrand factor, type A domain"/>
    <property type="match status" value="1"/>
</dbReference>
<dbReference type="InterPro" id="IPR002881">
    <property type="entry name" value="DUF58"/>
</dbReference>
<protein>
    <submittedName>
        <fullName evidence="3">Putative conserved protein (Some members containing a von Willebrand factor type A (VWA) domain)</fullName>
    </submittedName>
</protein>
<keyword evidence="1" id="KW-1133">Transmembrane helix</keyword>
<dbReference type="PANTHER" id="PTHR33608">
    <property type="entry name" value="BLL2464 PROTEIN"/>
    <property type="match status" value="1"/>
</dbReference>
<keyword evidence="4" id="KW-1185">Reference proteome</keyword>
<dbReference type="GeneID" id="24959051"/>
<accession>W8P6D7</accession>
<evidence type="ECO:0000259" key="2">
    <source>
        <dbReference type="Pfam" id="PF01882"/>
    </source>
</evidence>
<dbReference type="KEGG" id="tnu:BD01_1479"/>
<dbReference type="PANTHER" id="PTHR33608:SF3">
    <property type="entry name" value="SLR2013 PROTEIN"/>
    <property type="match status" value="1"/>
</dbReference>
<dbReference type="RefSeq" id="WP_042691361.1">
    <property type="nucleotide sequence ID" value="NZ_CP007264.1"/>
</dbReference>
<keyword evidence="1" id="KW-0472">Membrane</keyword>
<dbReference type="EMBL" id="CP007264">
    <property type="protein sequence ID" value="AHL23090.1"/>
    <property type="molecule type" value="Genomic_DNA"/>
</dbReference>
<dbReference type="HOGENOM" id="CLU_052301_0_0_2"/>
<organism evidence="3 4">
    <name type="scientific">Thermococcus nautili</name>
    <dbReference type="NCBI Taxonomy" id="195522"/>
    <lineage>
        <taxon>Archaea</taxon>
        <taxon>Methanobacteriati</taxon>
        <taxon>Methanobacteriota</taxon>
        <taxon>Thermococci</taxon>
        <taxon>Thermococcales</taxon>
        <taxon>Thermococcaceae</taxon>
        <taxon>Thermococcus</taxon>
    </lineage>
</organism>
<feature type="domain" description="DUF58" evidence="2">
    <location>
        <begin position="185"/>
        <end position="295"/>
    </location>
</feature>
<dbReference type="Proteomes" id="UP000019434">
    <property type="component" value="Chromosome"/>
</dbReference>
<proteinExistence type="predicted"/>
<reference evidence="3 4" key="1">
    <citation type="submission" date="2014-02" db="EMBL/GenBank/DDBJ databases">
        <title>Genome Sequence of an Hyperthermophilic Archaeon, Thermococcus nautili 30-1, producing viral vesicles.</title>
        <authorList>
            <person name="Oberto J."/>
            <person name="Gaudin M."/>
            <person name="Cossu M."/>
            <person name="Gorlas A."/>
            <person name="Slesarev A."/>
            <person name="Marguet E."/>
            <person name="Forterre P."/>
        </authorList>
    </citation>
    <scope>NUCLEOTIDE SEQUENCE [LARGE SCALE GENOMIC DNA]</scope>
    <source>
        <strain evidence="3 4">30-1</strain>
    </source>
</reference>
<dbReference type="InterPro" id="IPR036465">
    <property type="entry name" value="vWFA_dom_sf"/>
</dbReference>
<gene>
    <name evidence="3" type="ORF">BD01_1479</name>
</gene>
<dbReference type="STRING" id="195522.BD01_1479"/>
<evidence type="ECO:0000256" key="1">
    <source>
        <dbReference type="SAM" id="Phobius"/>
    </source>
</evidence>
<name>W8P6D7_9EURY</name>
<evidence type="ECO:0000313" key="3">
    <source>
        <dbReference type="EMBL" id="AHL23090.1"/>
    </source>
</evidence>